<feature type="compositionally biased region" description="Basic and acidic residues" evidence="1">
    <location>
        <begin position="270"/>
        <end position="281"/>
    </location>
</feature>
<feature type="compositionally biased region" description="Basic residues" evidence="1">
    <location>
        <begin position="583"/>
        <end position="599"/>
    </location>
</feature>
<gene>
    <name evidence="3" type="ORF">SEMRO_893_G217060.3</name>
</gene>
<feature type="compositionally biased region" description="Basic residues" evidence="1">
    <location>
        <begin position="282"/>
        <end position="293"/>
    </location>
</feature>
<keyword evidence="2" id="KW-0732">Signal</keyword>
<feature type="region of interest" description="Disordered" evidence="1">
    <location>
        <begin position="40"/>
        <end position="110"/>
    </location>
</feature>
<feature type="compositionally biased region" description="Polar residues" evidence="1">
    <location>
        <begin position="1195"/>
        <end position="1214"/>
    </location>
</feature>
<dbReference type="Proteomes" id="UP001153069">
    <property type="component" value="Unassembled WGS sequence"/>
</dbReference>
<dbReference type="EMBL" id="CAICTM010000891">
    <property type="protein sequence ID" value="CAB9517940.1"/>
    <property type="molecule type" value="Genomic_DNA"/>
</dbReference>
<feature type="compositionally biased region" description="Basic and acidic residues" evidence="1">
    <location>
        <begin position="214"/>
        <end position="241"/>
    </location>
</feature>
<feature type="compositionally biased region" description="Basic residues" evidence="1">
    <location>
        <begin position="638"/>
        <end position="651"/>
    </location>
</feature>
<feature type="compositionally biased region" description="Basic residues" evidence="1">
    <location>
        <begin position="55"/>
        <end position="65"/>
    </location>
</feature>
<feature type="compositionally biased region" description="Low complexity" evidence="1">
    <location>
        <begin position="526"/>
        <end position="549"/>
    </location>
</feature>
<feature type="region of interest" description="Disordered" evidence="1">
    <location>
        <begin position="452"/>
        <end position="475"/>
    </location>
</feature>
<feature type="signal peptide" evidence="2">
    <location>
        <begin position="1"/>
        <end position="33"/>
    </location>
</feature>
<feature type="compositionally biased region" description="Polar residues" evidence="1">
    <location>
        <begin position="600"/>
        <end position="616"/>
    </location>
</feature>
<feature type="compositionally biased region" description="Polar residues" evidence="1">
    <location>
        <begin position="1156"/>
        <end position="1187"/>
    </location>
</feature>
<comment type="caution">
    <text evidence="3">The sequence shown here is derived from an EMBL/GenBank/DDBJ whole genome shotgun (WGS) entry which is preliminary data.</text>
</comment>
<reference evidence="3" key="1">
    <citation type="submission" date="2020-06" db="EMBL/GenBank/DDBJ databases">
        <authorList>
            <consortium name="Plant Systems Biology data submission"/>
        </authorList>
    </citation>
    <scope>NUCLEOTIDE SEQUENCE</scope>
    <source>
        <strain evidence="3">D6</strain>
    </source>
</reference>
<feature type="region of interest" description="Disordered" evidence="1">
    <location>
        <begin position="636"/>
        <end position="677"/>
    </location>
</feature>
<evidence type="ECO:0000256" key="1">
    <source>
        <dbReference type="SAM" id="MobiDB-lite"/>
    </source>
</evidence>
<feature type="region of interest" description="Disordered" evidence="1">
    <location>
        <begin position="519"/>
        <end position="617"/>
    </location>
</feature>
<feature type="compositionally biased region" description="Basic residues" evidence="1">
    <location>
        <begin position="177"/>
        <end position="192"/>
    </location>
</feature>
<feature type="compositionally biased region" description="Basic residues" evidence="1">
    <location>
        <begin position="311"/>
        <end position="328"/>
    </location>
</feature>
<feature type="chain" id="PRO_5040266297" description="SEA domain-containing protein" evidence="2">
    <location>
        <begin position="34"/>
        <end position="1556"/>
    </location>
</feature>
<evidence type="ECO:0008006" key="5">
    <source>
        <dbReference type="Google" id="ProtNLM"/>
    </source>
</evidence>
<protein>
    <recommendedName>
        <fullName evidence="5">SEA domain-containing protein</fullName>
    </recommendedName>
</protein>
<feature type="compositionally biased region" description="Basic and acidic residues" evidence="1">
    <location>
        <begin position="157"/>
        <end position="170"/>
    </location>
</feature>
<keyword evidence="4" id="KW-1185">Reference proteome</keyword>
<feature type="region of interest" description="Disordered" evidence="1">
    <location>
        <begin position="157"/>
        <end position="344"/>
    </location>
</feature>
<evidence type="ECO:0000256" key="2">
    <source>
        <dbReference type="SAM" id="SignalP"/>
    </source>
</evidence>
<feature type="compositionally biased region" description="Polar residues" evidence="1">
    <location>
        <begin position="461"/>
        <end position="475"/>
    </location>
</feature>
<organism evidence="3 4">
    <name type="scientific">Seminavis robusta</name>
    <dbReference type="NCBI Taxonomy" id="568900"/>
    <lineage>
        <taxon>Eukaryota</taxon>
        <taxon>Sar</taxon>
        <taxon>Stramenopiles</taxon>
        <taxon>Ochrophyta</taxon>
        <taxon>Bacillariophyta</taxon>
        <taxon>Bacillariophyceae</taxon>
        <taxon>Bacillariophycidae</taxon>
        <taxon>Naviculales</taxon>
        <taxon>Naviculaceae</taxon>
        <taxon>Seminavis</taxon>
    </lineage>
</organism>
<evidence type="ECO:0000313" key="3">
    <source>
        <dbReference type="EMBL" id="CAB9517940.1"/>
    </source>
</evidence>
<evidence type="ECO:0000313" key="4">
    <source>
        <dbReference type="Proteomes" id="UP001153069"/>
    </source>
</evidence>
<name>A0A9N8EGA0_9STRA</name>
<feature type="compositionally biased region" description="Polar residues" evidence="1">
    <location>
        <begin position="40"/>
        <end position="52"/>
    </location>
</feature>
<feature type="region of interest" description="Disordered" evidence="1">
    <location>
        <begin position="1092"/>
        <end position="1214"/>
    </location>
</feature>
<accession>A0A9N8EGA0</accession>
<feature type="compositionally biased region" description="Polar residues" evidence="1">
    <location>
        <begin position="550"/>
        <end position="560"/>
    </location>
</feature>
<proteinExistence type="predicted"/>
<feature type="compositionally biased region" description="Basic residues" evidence="1">
    <location>
        <begin position="242"/>
        <end position="262"/>
    </location>
</feature>
<feature type="compositionally biased region" description="Basic and acidic residues" evidence="1">
    <location>
        <begin position="566"/>
        <end position="582"/>
    </location>
</feature>
<feature type="compositionally biased region" description="Basic residues" evidence="1">
    <location>
        <begin position="91"/>
        <end position="102"/>
    </location>
</feature>
<sequence length="1556" mass="168688">MAIIPACSWKASNALKLLAYLILIRSITGEARSIDEYTLGQQHHQNDETSSGVRRLGRERRLRRKAPPDRNVRKGPRSGYTNTKEKDDKQKRKGKKGKKGKNKKGDYSSSTISIEEEVAYDQHTQLPLETFPTLDPIDTAAEFHDVEEYVEQEFHYNKAAKKNDKAKYGADKLIPASKKHKGPHTKTKKRHGASNQEADTKDQRGPQTKTKHHHLDDYAFDQERDYGHDDAAGTVDEDRHKSDHTKRSKSKHHKGAHTKAPKATRATKAPKAEIDYKGDHTKHPKAGHHHKGDHTKNPTVHHHQEPYQSKSKSKKKGSHHKSKKHHTTEKHYHAPPKGAQPELGDNYFQSTILLVLDPDSPELSTTQSRILERAVLHSYNTLSNDLCDPFGRELSDARIVFVDNIHLLVHTIGECRYGCDTEDITLFSPPALSYFDSMPGSHGYVQAEWQRPQTPAPAYAPSSSRHSQSPNQIYWSTSKPVTPVAATTTTVPATATAADGAGRPSFHWDLGDQLDGLHSVEGASLTDPPTASPSVASPVDDPSTPVSASTNVPTSPNARSPTRKVPTLDDFRNVPFDLDGKHYRPRKPRSHQRQPKLRRSASSTNADTIGSIQNRELTGLEDDDDSIYANSRKGLFTGRRRLKSKSRKSKSGGKGNGAEGRNAGCTKHNSEKGGYDDSGCCSKEDAPFRAPTELEFTQALNQAISQMPDLRVGVRQQFSAFLEVAQTVEQTQIPCSTVEETFDSALLIQFVGEENRVTESQIREVEQAIKDTYLTLEATLCDIPYFRQLDDVRHRGTTAGDIPGTFVMEFLLRGTCRGSGCSQNLDFFSTESQRRLGEDNKLSSSSVSRGMQAQATCLCPVFSGQSGAPSIIDFTDQFAARIDELNANGALPSIQASLGVFEEDADFMIGLQRESFASYITVDIFGDADFVTMEEIDILERTLVEVYNDLQLAGFCDPLGRLCETATLTFFNPTPAQDSTFVLSFQVGASCLGEGCRETATLFSDGMRRNLQLGELEFPPECQPGQEPRAPTEQEFADVLNRRLQQLFQQGILQNVMGSGTVMEDKSLTLPPSEVMTFSPTVMPTFMDVATPDPTAATPPPTQAATTLSPTVAPTHMGDTSRPTVLPTAADNVGTMRPTTAASETEAPSGLRGTLAPTSSTSSGEVTMRPTTNVQTSEPSVETTATGVPSAAAANETQTPTVGNGTATLSPTALNQTSTVTPTLSNVSTEAPTILMLNMTTLQPSLGSNATNTSFPTIITANTSAPTIARGNTSFPTIEPAAGTPMMNTTAPTTNVTIAPSNQTLAPSNQTQVPSMDNATMLPIGNETLVPSQNMTIFPNQTLAPSQNMTIFPNQTIAPTTNVSLPPQANTTAPTANNTIAPSNQTQFPTAIGNATLPPIGNETLVPSQNMTIFPNQTLAPSQNMTIFPNQTIAPTTNVSLPPQANTTAPTANNTIAPSNQTQFPTAIGNATLPPTGNETLVPSQNMTILPNQTLTPSQNMTIFPNQTIAPTTNVSLPPQANTTAPTANNTIAPSIKLNSQQPLAMQHYLPLEMKL</sequence>